<evidence type="ECO:0000313" key="5">
    <source>
        <dbReference type="Proteomes" id="UP000325313"/>
    </source>
</evidence>
<dbReference type="EMBL" id="VSWC01000118">
    <property type="protein sequence ID" value="KAA1084034.1"/>
    <property type="molecule type" value="Genomic_DNA"/>
</dbReference>
<name>A0A5B0NZV7_PUCGR</name>
<reference evidence="4 5" key="1">
    <citation type="submission" date="2019-05" db="EMBL/GenBank/DDBJ databases">
        <title>Emergence of the Ug99 lineage of the wheat stem rust pathogen through somatic hybridization.</title>
        <authorList>
            <person name="Li F."/>
            <person name="Upadhyaya N.M."/>
            <person name="Sperschneider J."/>
            <person name="Matny O."/>
            <person name="Nguyen-Phuc H."/>
            <person name="Mago R."/>
            <person name="Raley C."/>
            <person name="Miller M.E."/>
            <person name="Silverstein K.A.T."/>
            <person name="Henningsen E."/>
            <person name="Hirsch C.D."/>
            <person name="Visser B."/>
            <person name="Pretorius Z.A."/>
            <person name="Steffenson B.J."/>
            <person name="Schwessinger B."/>
            <person name="Dodds P.N."/>
            <person name="Figueroa M."/>
        </authorList>
    </citation>
    <scope>NUCLEOTIDE SEQUENCE [LARGE SCALE GENOMIC DNA]</scope>
    <source>
        <strain evidence="2">21-0</strain>
        <strain evidence="3 5">Ug99</strain>
    </source>
</reference>
<feature type="region of interest" description="Disordered" evidence="1">
    <location>
        <begin position="1"/>
        <end position="100"/>
    </location>
</feature>
<evidence type="ECO:0000256" key="1">
    <source>
        <dbReference type="SAM" id="MobiDB-lite"/>
    </source>
</evidence>
<organism evidence="3 5">
    <name type="scientific">Puccinia graminis f. sp. tritici</name>
    <dbReference type="NCBI Taxonomy" id="56615"/>
    <lineage>
        <taxon>Eukaryota</taxon>
        <taxon>Fungi</taxon>
        <taxon>Dikarya</taxon>
        <taxon>Basidiomycota</taxon>
        <taxon>Pucciniomycotina</taxon>
        <taxon>Pucciniomycetes</taxon>
        <taxon>Pucciniales</taxon>
        <taxon>Pucciniaceae</taxon>
        <taxon>Puccinia</taxon>
    </lineage>
</organism>
<sequence>MKTKIPLDMVLTEQLHKDPVAERAEEYSPTGQSPRQEEKQYLSPLGSRPKADYGPEVVHAKTEKEETDTAFNEAKTKKPEPNSATDKHKTGKIVPSDSTC</sequence>
<evidence type="ECO:0000313" key="4">
    <source>
        <dbReference type="Proteomes" id="UP000324748"/>
    </source>
</evidence>
<dbReference type="EMBL" id="VDEP01000375">
    <property type="protein sequence ID" value="KAA1093269.1"/>
    <property type="molecule type" value="Genomic_DNA"/>
</dbReference>
<gene>
    <name evidence="2" type="ORF">PGT21_014952</name>
    <name evidence="3" type="ORF">PGTUg99_006546</name>
</gene>
<proteinExistence type="predicted"/>
<accession>A0A5B0NZV7</accession>
<feature type="compositionally biased region" description="Basic and acidic residues" evidence="1">
    <location>
        <begin position="14"/>
        <end position="26"/>
    </location>
</feature>
<evidence type="ECO:0000313" key="3">
    <source>
        <dbReference type="EMBL" id="KAA1093269.1"/>
    </source>
</evidence>
<keyword evidence="4" id="KW-1185">Reference proteome</keyword>
<dbReference type="Proteomes" id="UP000324748">
    <property type="component" value="Unassembled WGS sequence"/>
</dbReference>
<feature type="compositionally biased region" description="Basic and acidic residues" evidence="1">
    <location>
        <begin position="49"/>
        <end position="64"/>
    </location>
</feature>
<protein>
    <submittedName>
        <fullName evidence="3">Uncharacterized protein</fullName>
    </submittedName>
</protein>
<evidence type="ECO:0000313" key="2">
    <source>
        <dbReference type="EMBL" id="KAA1084034.1"/>
    </source>
</evidence>
<dbReference type="Proteomes" id="UP000325313">
    <property type="component" value="Unassembled WGS sequence"/>
</dbReference>
<feature type="compositionally biased region" description="Basic and acidic residues" evidence="1">
    <location>
        <begin position="74"/>
        <end position="88"/>
    </location>
</feature>
<comment type="caution">
    <text evidence="3">The sequence shown here is derived from an EMBL/GenBank/DDBJ whole genome shotgun (WGS) entry which is preliminary data.</text>
</comment>
<dbReference type="AlphaFoldDB" id="A0A5B0NZV7"/>